<accession>A0ACB6RZA8</accession>
<sequence>MHPNAVVSDACKQTGKDLGSMRLVATRDIVAGEEILMEYNRGSADFWLPLRDERRRFLQEHWSFTCQCIGCRDENHRQFDGECLKILTLQNQIRTRLPAQRRSSLTHIAVGGVISDSTSTISFAMVIQTIG</sequence>
<comment type="caution">
    <text evidence="1">The sequence shown here is derived from an EMBL/GenBank/DDBJ whole genome shotgun (WGS) entry which is preliminary data.</text>
</comment>
<keyword evidence="2" id="KW-1185">Reference proteome</keyword>
<organism evidence="1 2">
    <name type="scientific">Macroventuria anomochaeta</name>
    <dbReference type="NCBI Taxonomy" id="301207"/>
    <lineage>
        <taxon>Eukaryota</taxon>
        <taxon>Fungi</taxon>
        <taxon>Dikarya</taxon>
        <taxon>Ascomycota</taxon>
        <taxon>Pezizomycotina</taxon>
        <taxon>Dothideomycetes</taxon>
        <taxon>Pleosporomycetidae</taxon>
        <taxon>Pleosporales</taxon>
        <taxon>Pleosporineae</taxon>
        <taxon>Didymellaceae</taxon>
        <taxon>Macroventuria</taxon>
    </lineage>
</organism>
<dbReference type="EMBL" id="MU006717">
    <property type="protein sequence ID" value="KAF2627350.1"/>
    <property type="molecule type" value="Genomic_DNA"/>
</dbReference>
<evidence type="ECO:0000313" key="1">
    <source>
        <dbReference type="EMBL" id="KAF2627350.1"/>
    </source>
</evidence>
<gene>
    <name evidence="1" type="ORF">BU25DRAFT_61754</name>
</gene>
<dbReference type="Proteomes" id="UP000799754">
    <property type="component" value="Unassembled WGS sequence"/>
</dbReference>
<proteinExistence type="predicted"/>
<reference evidence="1" key="1">
    <citation type="journal article" date="2020" name="Stud. Mycol.">
        <title>101 Dothideomycetes genomes: a test case for predicting lifestyles and emergence of pathogens.</title>
        <authorList>
            <person name="Haridas S."/>
            <person name="Albert R."/>
            <person name="Binder M."/>
            <person name="Bloem J."/>
            <person name="Labutti K."/>
            <person name="Salamov A."/>
            <person name="Andreopoulos B."/>
            <person name="Baker S."/>
            <person name="Barry K."/>
            <person name="Bills G."/>
            <person name="Bluhm B."/>
            <person name="Cannon C."/>
            <person name="Castanera R."/>
            <person name="Culley D."/>
            <person name="Daum C."/>
            <person name="Ezra D."/>
            <person name="Gonzalez J."/>
            <person name="Henrissat B."/>
            <person name="Kuo A."/>
            <person name="Liang C."/>
            <person name="Lipzen A."/>
            <person name="Lutzoni F."/>
            <person name="Magnuson J."/>
            <person name="Mondo S."/>
            <person name="Nolan M."/>
            <person name="Ohm R."/>
            <person name="Pangilinan J."/>
            <person name="Park H.-J."/>
            <person name="Ramirez L."/>
            <person name="Alfaro M."/>
            <person name="Sun H."/>
            <person name="Tritt A."/>
            <person name="Yoshinaga Y."/>
            <person name="Zwiers L.-H."/>
            <person name="Turgeon B."/>
            <person name="Goodwin S."/>
            <person name="Spatafora J."/>
            <person name="Crous P."/>
            <person name="Grigoriev I."/>
        </authorList>
    </citation>
    <scope>NUCLEOTIDE SEQUENCE</scope>
    <source>
        <strain evidence="1">CBS 525.71</strain>
    </source>
</reference>
<name>A0ACB6RZA8_9PLEO</name>
<evidence type="ECO:0000313" key="2">
    <source>
        <dbReference type="Proteomes" id="UP000799754"/>
    </source>
</evidence>
<protein>
    <submittedName>
        <fullName evidence="1">Uncharacterized protein</fullName>
    </submittedName>
</protein>